<dbReference type="InterPro" id="IPR027056">
    <property type="entry name" value="Gluconate_2DH_su3"/>
</dbReference>
<dbReference type="EMBL" id="CP041239">
    <property type="protein sequence ID" value="QLL64245.1"/>
    <property type="molecule type" value="Genomic_DNA"/>
</dbReference>
<gene>
    <name evidence="2" type="ORF">FKV68_22120</name>
</gene>
<evidence type="ECO:0000313" key="3">
    <source>
        <dbReference type="Proteomes" id="UP000510721"/>
    </source>
</evidence>
<reference evidence="2 3" key="1">
    <citation type="submission" date="2019-06" db="EMBL/GenBank/DDBJ databases">
        <title>Complete genome sequence of Ensifer mexicanus ITTG R7 isolated from nodules of Acacia angustissima (Mill.) Kuntze.</title>
        <authorList>
            <person name="Rincon-Rosales R."/>
            <person name="Rogel M.A."/>
            <person name="Guerrero G."/>
            <person name="Rincon-Molina C.I."/>
            <person name="Lopez-Lopez A."/>
            <person name="Martinez-Romero E."/>
        </authorList>
    </citation>
    <scope>NUCLEOTIDE SEQUENCE [LARGE SCALE GENOMIC DNA]</scope>
    <source>
        <strain evidence="2 3">ITTG R7</strain>
        <plasmid evidence="3">pemeittgr7a</plasmid>
    </source>
</reference>
<organism evidence="2 3">
    <name type="scientific">Sinorhizobium mexicanum</name>
    <dbReference type="NCBI Taxonomy" id="375549"/>
    <lineage>
        <taxon>Bacteria</taxon>
        <taxon>Pseudomonadati</taxon>
        <taxon>Pseudomonadota</taxon>
        <taxon>Alphaproteobacteria</taxon>
        <taxon>Hyphomicrobiales</taxon>
        <taxon>Rhizobiaceae</taxon>
        <taxon>Sinorhizobium/Ensifer group</taxon>
        <taxon>Sinorhizobium</taxon>
    </lineage>
</organism>
<dbReference type="KEGG" id="emx:FKV68_22120"/>
<feature type="compositionally biased region" description="Polar residues" evidence="1">
    <location>
        <begin position="10"/>
        <end position="23"/>
    </location>
</feature>
<accession>A0A859QLP2</accession>
<keyword evidence="3" id="KW-1185">Reference proteome</keyword>
<dbReference type="AlphaFoldDB" id="A0A859QLP2"/>
<dbReference type="Proteomes" id="UP000510721">
    <property type="component" value="Plasmid pEmeITTGR7a"/>
</dbReference>
<protein>
    <submittedName>
        <fullName evidence="2">Gluconate 2-dehydrogenase subunit 3 family protein</fullName>
    </submittedName>
</protein>
<name>A0A859QLP2_9HYPH</name>
<evidence type="ECO:0000313" key="2">
    <source>
        <dbReference type="EMBL" id="QLL64245.1"/>
    </source>
</evidence>
<keyword evidence="2" id="KW-0614">Plasmid</keyword>
<proteinExistence type="predicted"/>
<geneLocation type="plasmid" evidence="3">
    <name>pemeittgr7a</name>
</geneLocation>
<dbReference type="Pfam" id="PF13618">
    <property type="entry name" value="Gluconate_2-dh3"/>
    <property type="match status" value="1"/>
</dbReference>
<evidence type="ECO:0000256" key="1">
    <source>
        <dbReference type="SAM" id="MobiDB-lite"/>
    </source>
</evidence>
<sequence>MAPVAFLATQPASAQTANDNVGSDESHLPRPEPGYLSLGPEEAGFVEAMVDVMCPADELTPGGVDCGLAVFIDRQLAGGFGKGARLYMRGPWQEGEPELGYQLPLTPEQFFKAGLAAADEACRQRYDKRFNELDESGADHFLKEISDGKVADERVPLASWFNELVYPLFAQACFADPVYGGNVGKVFWKAIGYPGLPAVHAQDMIDFRGKPFPGAADPKSIADFS</sequence>
<feature type="region of interest" description="Disordered" evidence="1">
    <location>
        <begin position="7"/>
        <end position="32"/>
    </location>
</feature>